<feature type="transmembrane region" description="Helical" evidence="8">
    <location>
        <begin position="165"/>
        <end position="184"/>
    </location>
</feature>
<name>A0A378JSF5_9GAMM</name>
<keyword evidence="13" id="KW-1185">Reference proteome</keyword>
<dbReference type="InterPro" id="IPR003439">
    <property type="entry name" value="ABC_transporter-like_ATP-bd"/>
</dbReference>
<feature type="transmembrane region" description="Helical" evidence="8">
    <location>
        <begin position="421"/>
        <end position="449"/>
    </location>
</feature>
<feature type="transmembrane region" description="Helical" evidence="8">
    <location>
        <begin position="204"/>
        <end position="227"/>
    </location>
</feature>
<dbReference type="InterPro" id="IPR005074">
    <property type="entry name" value="Peptidase_C39"/>
</dbReference>
<dbReference type="PANTHER" id="PTHR43394">
    <property type="entry name" value="ATP-DEPENDENT PERMEASE MDL1, MITOCHONDRIAL"/>
    <property type="match status" value="1"/>
</dbReference>
<dbReference type="PROSITE" id="PS50929">
    <property type="entry name" value="ABC_TM1F"/>
    <property type="match status" value="1"/>
</dbReference>
<dbReference type="GO" id="GO:0005886">
    <property type="term" value="C:plasma membrane"/>
    <property type="evidence" value="ECO:0007669"/>
    <property type="project" value="UniProtKB-SubCell"/>
</dbReference>
<keyword evidence="6 8" id="KW-1133">Transmembrane helix</keyword>
<dbReference type="SUPFAM" id="SSF90123">
    <property type="entry name" value="ABC transporter transmembrane region"/>
    <property type="match status" value="1"/>
</dbReference>
<sequence length="725" mass="82214">MEIKRPRQKRVKTPTILQMEATECGAASLAIILAHYGKYVTAEELRYACGVSRDGTKAINIVKAARNYGMEAYGANLEIEELKEKKVPFIVYWSFNHFLVVEGFSKKKVYLNDPATGPRNISWDEFEREYTGVILVLTPGVSFKKGGKPEFSIQNFLFTRLKQNYTALFFIILVTALLIIPNIAIPIFTKAFIDYLLIDNQRSLIGFVLLGLLFTTLMTVLLTWLQLKFLNHLNIKLDAMNSVNFFWHLLHIPINFFQQRSNGEIVERSMINERIAAVIAKDLPELVVNTLKVISFGLVIFILSWQIWLVLLLLVLLNMSVLIISRRKLTDLGRKYAGDRGKLEGIEANGIQIIETLKISALEQYFFNRWASFYTKFLTAEHKLLLMKIITSAIPSFFNLIASLSVIFLGAFFVMRGELTIGSIIAIQVLILNFLTPLDAITNFFSNLFQMKGDMIRLKDIVDTRIDPLFKLSQFNADLLQKDINPILKINQLAFSYSPLDPPVIDSLSMTIKQREQIAIVGPSGSGKSSLAKLICGLNTPLSGEILFKNIPYSELNRNLLSNFITYVDQNVFLFAGSVRDNLSYWDNKFTDKELLAVLEQVYLDKDLLLRGGLNLKLLEGGVNLSGGQRQRLELARALLLKPQLLILDEATSAMDPFLESAIYENLRKINCTLVIIAHRLSAVFACDHIYVVNEGQIIQHGTHKQLITESGLYKELVENEKYEL</sequence>
<dbReference type="InterPro" id="IPR011527">
    <property type="entry name" value="ABC1_TM_dom"/>
</dbReference>
<dbReference type="AlphaFoldDB" id="A0A378JSF5"/>
<dbReference type="GO" id="GO:0008233">
    <property type="term" value="F:peptidase activity"/>
    <property type="evidence" value="ECO:0007669"/>
    <property type="project" value="InterPro"/>
</dbReference>
<dbReference type="SUPFAM" id="SSF52540">
    <property type="entry name" value="P-loop containing nucleoside triphosphate hydrolases"/>
    <property type="match status" value="1"/>
</dbReference>
<dbReference type="RefSeq" id="WP_131740589.1">
    <property type="nucleotide sequence ID" value="NZ_CAAAHP010000001.1"/>
</dbReference>
<gene>
    <name evidence="12" type="primary">SunT</name>
    <name evidence="12" type="ORF">NCTC13316_01193</name>
</gene>
<dbReference type="PROSITE" id="PS50893">
    <property type="entry name" value="ABC_TRANSPORTER_2"/>
    <property type="match status" value="1"/>
</dbReference>
<evidence type="ECO:0000313" key="12">
    <source>
        <dbReference type="EMBL" id="STX51102.1"/>
    </source>
</evidence>
<dbReference type="InterPro" id="IPR027417">
    <property type="entry name" value="P-loop_NTPase"/>
</dbReference>
<dbReference type="Proteomes" id="UP000254794">
    <property type="component" value="Unassembled WGS sequence"/>
</dbReference>
<accession>A0A378JSF5</accession>
<keyword evidence="2 8" id="KW-0812">Transmembrane</keyword>
<proteinExistence type="predicted"/>
<evidence type="ECO:0000259" key="11">
    <source>
        <dbReference type="PROSITE" id="PS50990"/>
    </source>
</evidence>
<dbReference type="GO" id="GO:0016887">
    <property type="term" value="F:ATP hydrolysis activity"/>
    <property type="evidence" value="ECO:0007669"/>
    <property type="project" value="InterPro"/>
</dbReference>
<dbReference type="Pfam" id="PF03412">
    <property type="entry name" value="Peptidase_C39"/>
    <property type="match status" value="1"/>
</dbReference>
<dbReference type="GO" id="GO:0015421">
    <property type="term" value="F:ABC-type oligopeptide transporter activity"/>
    <property type="evidence" value="ECO:0007669"/>
    <property type="project" value="TreeGrafter"/>
</dbReference>
<dbReference type="EC" id="3.4.22.-" evidence="12"/>
<dbReference type="OrthoDB" id="9806127at2"/>
<keyword evidence="3" id="KW-0547">Nucleotide-binding</keyword>
<evidence type="ECO:0000259" key="9">
    <source>
        <dbReference type="PROSITE" id="PS50893"/>
    </source>
</evidence>
<feature type="domain" description="ABC transporter" evidence="9">
    <location>
        <begin position="488"/>
        <end position="720"/>
    </location>
</feature>
<keyword evidence="4 12" id="KW-0378">Hydrolase</keyword>
<dbReference type="SMART" id="SM00382">
    <property type="entry name" value="AAA"/>
    <property type="match status" value="1"/>
</dbReference>
<dbReference type="InterPro" id="IPR017871">
    <property type="entry name" value="ABC_transporter-like_CS"/>
</dbReference>
<feature type="transmembrane region" description="Helical" evidence="8">
    <location>
        <begin position="293"/>
        <end position="324"/>
    </location>
</feature>
<feature type="transmembrane region" description="Helical" evidence="8">
    <location>
        <begin position="397"/>
        <end position="415"/>
    </location>
</feature>
<evidence type="ECO:0000256" key="3">
    <source>
        <dbReference type="ARBA" id="ARBA00022741"/>
    </source>
</evidence>
<dbReference type="InterPro" id="IPR003593">
    <property type="entry name" value="AAA+_ATPase"/>
</dbReference>
<evidence type="ECO:0000256" key="1">
    <source>
        <dbReference type="ARBA" id="ARBA00004651"/>
    </source>
</evidence>
<evidence type="ECO:0000256" key="2">
    <source>
        <dbReference type="ARBA" id="ARBA00022692"/>
    </source>
</evidence>
<dbReference type="Gene3D" id="1.20.1560.10">
    <property type="entry name" value="ABC transporter type 1, transmembrane domain"/>
    <property type="match status" value="1"/>
</dbReference>
<evidence type="ECO:0000256" key="4">
    <source>
        <dbReference type="ARBA" id="ARBA00022801"/>
    </source>
</evidence>
<evidence type="ECO:0000256" key="6">
    <source>
        <dbReference type="ARBA" id="ARBA00022989"/>
    </source>
</evidence>
<reference evidence="12 13" key="1">
    <citation type="submission" date="2018-06" db="EMBL/GenBank/DDBJ databases">
        <authorList>
            <consortium name="Pathogen Informatics"/>
            <person name="Doyle S."/>
        </authorList>
    </citation>
    <scope>NUCLEOTIDE SEQUENCE [LARGE SCALE GENOMIC DNA]</scope>
    <source>
        <strain evidence="12 13">NCTC13316</strain>
    </source>
</reference>
<evidence type="ECO:0000256" key="5">
    <source>
        <dbReference type="ARBA" id="ARBA00022840"/>
    </source>
</evidence>
<dbReference type="PROSITE" id="PS00211">
    <property type="entry name" value="ABC_TRANSPORTER_1"/>
    <property type="match status" value="1"/>
</dbReference>
<evidence type="ECO:0000313" key="13">
    <source>
        <dbReference type="Proteomes" id="UP000254794"/>
    </source>
</evidence>
<feature type="domain" description="Peptidase C39" evidence="11">
    <location>
        <begin position="18"/>
        <end position="137"/>
    </location>
</feature>
<organism evidence="12 13">
    <name type="scientific">Legionella busanensis</name>
    <dbReference type="NCBI Taxonomy" id="190655"/>
    <lineage>
        <taxon>Bacteria</taxon>
        <taxon>Pseudomonadati</taxon>
        <taxon>Pseudomonadota</taxon>
        <taxon>Gammaproteobacteria</taxon>
        <taxon>Legionellales</taxon>
        <taxon>Legionellaceae</taxon>
        <taxon>Legionella</taxon>
    </lineage>
</organism>
<dbReference type="Gene3D" id="3.90.70.10">
    <property type="entry name" value="Cysteine proteinases"/>
    <property type="match status" value="1"/>
</dbReference>
<dbReference type="EMBL" id="UGOD01000001">
    <property type="protein sequence ID" value="STX51102.1"/>
    <property type="molecule type" value="Genomic_DNA"/>
</dbReference>
<evidence type="ECO:0000256" key="8">
    <source>
        <dbReference type="SAM" id="Phobius"/>
    </source>
</evidence>
<dbReference type="Gene3D" id="3.40.50.300">
    <property type="entry name" value="P-loop containing nucleotide triphosphate hydrolases"/>
    <property type="match status" value="1"/>
</dbReference>
<dbReference type="GO" id="GO:0006508">
    <property type="term" value="P:proteolysis"/>
    <property type="evidence" value="ECO:0007669"/>
    <property type="project" value="InterPro"/>
</dbReference>
<feature type="domain" description="ABC transmembrane type-1" evidence="10">
    <location>
        <begin position="169"/>
        <end position="450"/>
    </location>
</feature>
<dbReference type="Pfam" id="PF00005">
    <property type="entry name" value="ABC_tran"/>
    <property type="match status" value="1"/>
</dbReference>
<evidence type="ECO:0000259" key="10">
    <source>
        <dbReference type="PROSITE" id="PS50929"/>
    </source>
</evidence>
<dbReference type="Pfam" id="PF00664">
    <property type="entry name" value="ABC_membrane"/>
    <property type="match status" value="1"/>
</dbReference>
<dbReference type="InterPro" id="IPR036640">
    <property type="entry name" value="ABC1_TM_sf"/>
</dbReference>
<dbReference type="PROSITE" id="PS50990">
    <property type="entry name" value="PEPTIDASE_C39"/>
    <property type="match status" value="1"/>
</dbReference>
<keyword evidence="5" id="KW-0067">ATP-binding</keyword>
<comment type="subcellular location">
    <subcellularLocation>
        <location evidence="1">Cell membrane</location>
        <topology evidence="1">Multi-pass membrane protein</topology>
    </subcellularLocation>
</comment>
<dbReference type="InterPro" id="IPR039421">
    <property type="entry name" value="Type_1_exporter"/>
</dbReference>
<keyword evidence="7 8" id="KW-0472">Membrane</keyword>
<dbReference type="GO" id="GO:0005524">
    <property type="term" value="F:ATP binding"/>
    <property type="evidence" value="ECO:0007669"/>
    <property type="project" value="UniProtKB-KW"/>
</dbReference>
<evidence type="ECO:0000256" key="7">
    <source>
        <dbReference type="ARBA" id="ARBA00023136"/>
    </source>
</evidence>
<protein>
    <submittedName>
        <fullName evidence="12">ABC-type bacteriocin/lantibiotic exporters, contain an N-terminal double-glycine peptidase domain</fullName>
        <ecNumber evidence="12">3.4.22.-</ecNumber>
    </submittedName>
</protein>
<dbReference type="PANTHER" id="PTHR43394:SF1">
    <property type="entry name" value="ATP-BINDING CASSETTE SUB-FAMILY B MEMBER 10, MITOCHONDRIAL"/>
    <property type="match status" value="1"/>
</dbReference>